<dbReference type="InterPro" id="IPR031657">
    <property type="entry name" value="REPA_OB_2"/>
</dbReference>
<evidence type="ECO:0000256" key="1">
    <source>
        <dbReference type="ARBA" id="ARBA00023125"/>
    </source>
</evidence>
<accession>V6AQE3</accession>
<name>V6AQE3_9ARCH</name>
<dbReference type="SUPFAM" id="SSF50249">
    <property type="entry name" value="Nucleic acid-binding proteins"/>
    <property type="match status" value="1"/>
</dbReference>
<comment type="caution">
    <text evidence="3">The sequence shown here is derived from an EMBL/GenBank/DDBJ whole genome shotgun (WGS) entry which is preliminary data.</text>
</comment>
<organism evidence="3 4">
    <name type="scientific">Candidatus Nitrosotenuis uzonensis</name>
    <dbReference type="NCBI Taxonomy" id="1407055"/>
    <lineage>
        <taxon>Archaea</taxon>
        <taxon>Nitrososphaerota</taxon>
        <taxon>Candidatus Nitrosotenuis</taxon>
    </lineage>
</organism>
<dbReference type="STRING" id="1407055.NITUZ_10017"/>
<dbReference type="AlphaFoldDB" id="V6AQE3"/>
<feature type="domain" description="Replication protein A OB" evidence="2">
    <location>
        <begin position="15"/>
        <end position="87"/>
    </location>
</feature>
<dbReference type="InterPro" id="IPR012340">
    <property type="entry name" value="NA-bd_OB-fold"/>
</dbReference>
<dbReference type="Proteomes" id="UP000018159">
    <property type="component" value="Unassembled WGS sequence"/>
</dbReference>
<proteinExistence type="predicted"/>
<keyword evidence="4" id="KW-1185">Reference proteome</keyword>
<dbReference type="GO" id="GO:0003677">
    <property type="term" value="F:DNA binding"/>
    <property type="evidence" value="ECO:0007669"/>
    <property type="project" value="UniProtKB-KW"/>
</dbReference>
<evidence type="ECO:0000259" key="2">
    <source>
        <dbReference type="Pfam" id="PF16900"/>
    </source>
</evidence>
<gene>
    <name evidence="3" type="ORF">NITUZ_10017</name>
</gene>
<sequence length="103" mass="11519">MCPSRFVVTTEQAKNMRNRIDIEGTIERMEEPRTVNLKTGGTTEVCNAYLVDEVGEIKITLWGEDIAKVKNGSKVAFKNAYTSTFKNEVSLAKGKYGELIVKD</sequence>
<evidence type="ECO:0000313" key="3">
    <source>
        <dbReference type="EMBL" id="CDI04822.1"/>
    </source>
</evidence>
<dbReference type="Gene3D" id="2.40.50.140">
    <property type="entry name" value="Nucleic acid-binding proteins"/>
    <property type="match status" value="1"/>
</dbReference>
<protein>
    <submittedName>
        <fullName evidence="3">Single-stranded DNA-binding replication protein A, large (70 kD) subunit</fullName>
    </submittedName>
</protein>
<reference evidence="3 4" key="1">
    <citation type="journal article" date="2013" name="PLoS ONE">
        <title>Enrichment and Genome Sequence of the Group I.1a Ammonia-Oxidizing Archaeon ?Ca. Nitrosotenuis uzonensis? Representing a Clade Globally.</title>
        <authorList>
            <person name="Lebedeva E.V."/>
            <person name="Hatzenpichler R."/>
            <person name="Pelletier E."/>
            <person name="Schuster N."/>
            <person name="Hauzmayer S."/>
            <person name="Bulaev A."/>
            <person name="Grigor'eva N.V."/>
            <person name="Galushko A."/>
            <person name="Schmid M."/>
            <person name="Palatinszky M."/>
            <person name="Le Paslier D."/>
            <person name="Daims H."/>
            <person name="Wagner M."/>
        </authorList>
    </citation>
    <scope>NUCLEOTIDE SEQUENCE [LARGE SCALE GENOMIC DNA]</scope>
    <source>
        <strain evidence="3 4">N4</strain>
    </source>
</reference>
<keyword evidence="1 3" id="KW-0238">DNA-binding</keyword>
<evidence type="ECO:0000313" key="4">
    <source>
        <dbReference type="Proteomes" id="UP000018159"/>
    </source>
</evidence>
<dbReference type="Pfam" id="PF16900">
    <property type="entry name" value="REPA_OB_2"/>
    <property type="match status" value="1"/>
</dbReference>
<dbReference type="EMBL" id="CBTY010000001">
    <property type="protein sequence ID" value="CDI04822.1"/>
    <property type="molecule type" value="Genomic_DNA"/>
</dbReference>
<dbReference type="CDD" id="cd04491">
    <property type="entry name" value="SoSSB_OBF"/>
    <property type="match status" value="1"/>
</dbReference>